<dbReference type="VEuPathDB" id="VectorBase:AQUA014207"/>
<dbReference type="EnsemblMetazoa" id="AQUA014207-RA">
    <property type="protein sequence ID" value="AQUA014207-PA"/>
    <property type="gene ID" value="AQUA014207"/>
</dbReference>
<dbReference type="AlphaFoldDB" id="A0A182XQS1"/>
<reference evidence="1" key="1">
    <citation type="submission" date="2020-05" db="UniProtKB">
        <authorList>
            <consortium name="EnsemblMetazoa"/>
        </authorList>
    </citation>
    <scope>IDENTIFICATION</scope>
    <source>
        <strain evidence="1">SANGQUA</strain>
    </source>
</reference>
<protein>
    <submittedName>
        <fullName evidence="1">Uncharacterized protein</fullName>
    </submittedName>
</protein>
<evidence type="ECO:0000313" key="2">
    <source>
        <dbReference type="Proteomes" id="UP000076407"/>
    </source>
</evidence>
<dbReference type="Proteomes" id="UP000076407">
    <property type="component" value="Unassembled WGS sequence"/>
</dbReference>
<organism evidence="1 2">
    <name type="scientific">Anopheles quadriannulatus</name>
    <name type="common">Mosquito</name>
    <dbReference type="NCBI Taxonomy" id="34691"/>
    <lineage>
        <taxon>Eukaryota</taxon>
        <taxon>Metazoa</taxon>
        <taxon>Ecdysozoa</taxon>
        <taxon>Arthropoda</taxon>
        <taxon>Hexapoda</taxon>
        <taxon>Insecta</taxon>
        <taxon>Pterygota</taxon>
        <taxon>Neoptera</taxon>
        <taxon>Endopterygota</taxon>
        <taxon>Diptera</taxon>
        <taxon>Nematocera</taxon>
        <taxon>Culicoidea</taxon>
        <taxon>Culicidae</taxon>
        <taxon>Anophelinae</taxon>
        <taxon>Anopheles</taxon>
    </lineage>
</organism>
<evidence type="ECO:0000313" key="1">
    <source>
        <dbReference type="EnsemblMetazoa" id="AQUA014207-PA"/>
    </source>
</evidence>
<accession>A0A182XQS1</accession>
<sequence length="73" mass="8053">VCVCVCVKIVRHALLRHAVDRGVKRAVIQRKKNPSVFVDRKGRSGVVVQCGTARVREGGLRGGSENRPNLYRA</sequence>
<name>A0A182XQS1_ANOQN</name>
<keyword evidence="2" id="KW-1185">Reference proteome</keyword>
<proteinExistence type="predicted"/>